<gene>
    <name evidence="7" type="ORF">TPAB3V08_LOCUS7601</name>
</gene>
<comment type="subcellular location">
    <subcellularLocation>
        <location evidence="1">Cytoplasm</location>
    </subcellularLocation>
</comment>
<dbReference type="InterPro" id="IPR046982">
    <property type="entry name" value="BIN3/RVS161-like"/>
</dbReference>
<keyword evidence="5" id="KW-1133">Transmembrane helix</keyword>
<protein>
    <recommendedName>
        <fullName evidence="6">SH3 domain-containing protein</fullName>
    </recommendedName>
</protein>
<dbReference type="SMART" id="SM00326">
    <property type="entry name" value="SH3"/>
    <property type="match status" value="1"/>
</dbReference>
<accession>A0ABN7NYS0</accession>
<comment type="caution">
    <text evidence="7">The sequence shown here is derived from an EMBL/GenBank/DDBJ whole genome shotgun (WGS) entry which is preliminary data.</text>
</comment>
<dbReference type="PRINTS" id="PR00452">
    <property type="entry name" value="SH3DOMAIN"/>
</dbReference>
<proteinExistence type="predicted"/>
<keyword evidence="5" id="KW-0472">Membrane</keyword>
<dbReference type="EMBL" id="CAJPIN010013013">
    <property type="protein sequence ID" value="CAG2060645.1"/>
    <property type="molecule type" value="Genomic_DNA"/>
</dbReference>
<name>A0ABN7NYS0_TIMPD</name>
<reference evidence="7" key="1">
    <citation type="submission" date="2021-03" db="EMBL/GenBank/DDBJ databases">
        <authorList>
            <person name="Tran Van P."/>
        </authorList>
    </citation>
    <scope>NUCLEOTIDE SEQUENCE</scope>
</reference>
<dbReference type="Pfam" id="PF00018">
    <property type="entry name" value="SH3_1"/>
    <property type="match status" value="1"/>
</dbReference>
<keyword evidence="2 4" id="KW-0728">SH3 domain</keyword>
<feature type="transmembrane region" description="Helical" evidence="5">
    <location>
        <begin position="56"/>
        <end position="83"/>
    </location>
</feature>
<evidence type="ECO:0000256" key="5">
    <source>
        <dbReference type="SAM" id="Phobius"/>
    </source>
</evidence>
<dbReference type="InterPro" id="IPR001452">
    <property type="entry name" value="SH3_domain"/>
</dbReference>
<organism evidence="7 8">
    <name type="scientific">Timema podura</name>
    <name type="common">Walking stick</name>
    <dbReference type="NCBI Taxonomy" id="61482"/>
    <lineage>
        <taxon>Eukaryota</taxon>
        <taxon>Metazoa</taxon>
        <taxon>Ecdysozoa</taxon>
        <taxon>Arthropoda</taxon>
        <taxon>Hexapoda</taxon>
        <taxon>Insecta</taxon>
        <taxon>Pterygota</taxon>
        <taxon>Neoptera</taxon>
        <taxon>Polyneoptera</taxon>
        <taxon>Phasmatodea</taxon>
        <taxon>Timematodea</taxon>
        <taxon>Timematoidea</taxon>
        <taxon>Timematidae</taxon>
        <taxon>Timema</taxon>
    </lineage>
</organism>
<dbReference type="Proteomes" id="UP001153148">
    <property type="component" value="Unassembled WGS sequence"/>
</dbReference>
<evidence type="ECO:0000313" key="8">
    <source>
        <dbReference type="Proteomes" id="UP001153148"/>
    </source>
</evidence>
<dbReference type="Gene3D" id="2.30.30.40">
    <property type="entry name" value="SH3 Domains"/>
    <property type="match status" value="1"/>
</dbReference>
<feature type="non-terminal residue" evidence="7">
    <location>
        <position position="1"/>
    </location>
</feature>
<evidence type="ECO:0000259" key="6">
    <source>
        <dbReference type="PROSITE" id="PS50002"/>
    </source>
</evidence>
<evidence type="ECO:0000256" key="3">
    <source>
        <dbReference type="ARBA" id="ARBA00022490"/>
    </source>
</evidence>
<feature type="domain" description="SH3" evidence="6">
    <location>
        <begin position="253"/>
        <end position="314"/>
    </location>
</feature>
<evidence type="ECO:0000256" key="1">
    <source>
        <dbReference type="ARBA" id="ARBA00004496"/>
    </source>
</evidence>
<sequence length="319" mass="35022">VRVGSQRSTKRSLKVLGKWFAPLDGPSKSRGSGGSTRWSLQVPGCDDGRSKTRTMFLLLILPLEMAATLIVLADLFTLGVVFVSEGRKEWHSTGSGGIHSLGGSFGGRVVRNPRNKLDCQLMRRSGLVSRPGPSGEIETCAQTRSLQHTQVSSVRLLCDRPLTRGIMGNCCGKSTPNPIVYHHGYKTHDGLEVPTHVNGGDPRYTADPNRPLRAQRQGPDIIRTPATPSPLSPQRGHIVVAVYNFQATPLSPQRGHIVVAVYNFQAREATDVSFSKGDRMEVLDDSETDWWKVRHLHTGAEGLIPWNFVAEEKSVESEE</sequence>
<evidence type="ECO:0000256" key="2">
    <source>
        <dbReference type="ARBA" id="ARBA00022443"/>
    </source>
</evidence>
<dbReference type="PANTHER" id="PTHR47174">
    <property type="entry name" value="BRIDGING INTEGRATOR 3"/>
    <property type="match status" value="1"/>
</dbReference>
<dbReference type="InterPro" id="IPR036028">
    <property type="entry name" value="SH3-like_dom_sf"/>
</dbReference>
<dbReference type="SUPFAM" id="SSF50044">
    <property type="entry name" value="SH3-domain"/>
    <property type="match status" value="1"/>
</dbReference>
<dbReference type="CDD" id="cd11845">
    <property type="entry name" value="SH3_Src_like"/>
    <property type="match status" value="1"/>
</dbReference>
<dbReference type="PANTHER" id="PTHR47174:SF3">
    <property type="entry name" value="BRIDGING INTEGRATOR 3"/>
    <property type="match status" value="1"/>
</dbReference>
<evidence type="ECO:0000313" key="7">
    <source>
        <dbReference type="EMBL" id="CAG2060645.1"/>
    </source>
</evidence>
<keyword evidence="5" id="KW-0812">Transmembrane</keyword>
<keyword evidence="3" id="KW-0963">Cytoplasm</keyword>
<dbReference type="PROSITE" id="PS50002">
    <property type="entry name" value="SH3"/>
    <property type="match status" value="1"/>
</dbReference>
<evidence type="ECO:0000256" key="4">
    <source>
        <dbReference type="PROSITE-ProRule" id="PRU00192"/>
    </source>
</evidence>
<keyword evidence="8" id="KW-1185">Reference proteome</keyword>